<dbReference type="InterPro" id="IPR018036">
    <property type="entry name" value="DUF429_subgr"/>
</dbReference>
<dbReference type="HOGENOM" id="CLU_1590804_0_0_2"/>
<dbReference type="EMBL" id="CP006577">
    <property type="protein sequence ID" value="AIG97979.1"/>
    <property type="molecule type" value="Genomic_DNA"/>
</dbReference>
<protein>
    <recommendedName>
        <fullName evidence="3">DUF429 domain-containing protein</fullName>
    </recommendedName>
</protein>
<dbReference type="Proteomes" id="UP000028501">
    <property type="component" value="Chromosome"/>
</dbReference>
<dbReference type="Pfam" id="PF04250">
    <property type="entry name" value="DUF429"/>
    <property type="match status" value="1"/>
</dbReference>
<gene>
    <name evidence="1" type="ORF">AFULGI_00012000</name>
</gene>
<dbReference type="PIRSF" id="PIRSF024051">
    <property type="entry name" value="DUF429"/>
    <property type="match status" value="1"/>
</dbReference>
<dbReference type="RefSeq" id="WP_010878599.1">
    <property type="nucleotide sequence ID" value="NZ_CP006577.1"/>
</dbReference>
<proteinExistence type="predicted"/>
<dbReference type="AlphaFoldDB" id="A0A075WFU7"/>
<organism evidence="1 2">
    <name type="scientific">Archaeoglobus fulgidus DSM 8774</name>
    <dbReference type="NCBI Taxonomy" id="1344584"/>
    <lineage>
        <taxon>Archaea</taxon>
        <taxon>Methanobacteriati</taxon>
        <taxon>Methanobacteriota</taxon>
        <taxon>Archaeoglobi</taxon>
        <taxon>Archaeoglobales</taxon>
        <taxon>Archaeoglobaceae</taxon>
        <taxon>Archaeoglobus</taxon>
    </lineage>
</organism>
<accession>A0A075WFU7</accession>
<dbReference type="GeneID" id="24794708"/>
<sequence length="182" mass="20054">MYCGIDVGLKKCHAALISDRLEFVGDYTELDLDNVRVTGIDAPLSFPAKGSLRECERLLLKMGIRLFPSGAPFFRGIALRGMEIAEELRSKGVEVYEVYPYATRVILNIAPKAKKHTKSGLEEIRAELSRWVEIPELSHDEVDAVIAALTVKLFSEGMGVKLEGIDGSIVVPKGRVQLSLNP</sequence>
<reference evidence="1 2" key="1">
    <citation type="submission" date="2013-07" db="EMBL/GenBank/DDBJ databases">
        <title>Genome of Archaeoglobus fulgidus.</title>
        <authorList>
            <person name="Fiebig A."/>
            <person name="Birkeland N.-K."/>
        </authorList>
    </citation>
    <scope>NUCLEOTIDE SEQUENCE [LARGE SCALE GENOMIC DNA]</scope>
    <source>
        <strain evidence="1 2">DSM 8774</strain>
    </source>
</reference>
<evidence type="ECO:0000313" key="2">
    <source>
        <dbReference type="Proteomes" id="UP000028501"/>
    </source>
</evidence>
<dbReference type="InterPro" id="IPR007362">
    <property type="entry name" value="DUF429"/>
</dbReference>
<evidence type="ECO:0008006" key="3">
    <source>
        <dbReference type="Google" id="ProtNLM"/>
    </source>
</evidence>
<dbReference type="KEGG" id="afg:AFULGI_00012000"/>
<name>A0A075WFU7_ARCFL</name>
<evidence type="ECO:0000313" key="1">
    <source>
        <dbReference type="EMBL" id="AIG97979.1"/>
    </source>
</evidence>